<evidence type="ECO:0000313" key="2">
    <source>
        <dbReference type="EMBL" id="GHI83212.1"/>
    </source>
</evidence>
<gene>
    <name evidence="2" type="ORF">Sxan_05760</name>
</gene>
<evidence type="ECO:0000313" key="3">
    <source>
        <dbReference type="Proteomes" id="UP000600026"/>
    </source>
</evidence>
<dbReference type="RefSeq" id="WP_167347298.1">
    <property type="nucleotide sequence ID" value="NZ_BNEE01000003.1"/>
</dbReference>
<accession>A0A919GUG5</accession>
<proteinExistence type="predicted"/>
<comment type="caution">
    <text evidence="2">The sequence shown here is derived from an EMBL/GenBank/DDBJ whole genome shotgun (WGS) entry which is preliminary data.</text>
</comment>
<dbReference type="Proteomes" id="UP000600026">
    <property type="component" value="Unassembled WGS sequence"/>
</dbReference>
<feature type="region of interest" description="Disordered" evidence="1">
    <location>
        <begin position="1"/>
        <end position="48"/>
    </location>
</feature>
<sequence length="48" mass="5464">MSGLLAKIKQFSRSPQGQRTIDSVRRAASDPRKREKAGSILKRLRGRR</sequence>
<protein>
    <submittedName>
        <fullName evidence="2">Uncharacterized protein</fullName>
    </submittedName>
</protein>
<reference evidence="2" key="1">
    <citation type="submission" date="2020-09" db="EMBL/GenBank/DDBJ databases">
        <title>Whole genome shotgun sequence of Streptomyces xanthophaeus NBRC 12829.</title>
        <authorList>
            <person name="Komaki H."/>
            <person name="Tamura T."/>
        </authorList>
    </citation>
    <scope>NUCLEOTIDE SEQUENCE</scope>
    <source>
        <strain evidence="2">NBRC 12829</strain>
    </source>
</reference>
<evidence type="ECO:0000256" key="1">
    <source>
        <dbReference type="SAM" id="MobiDB-lite"/>
    </source>
</evidence>
<organism evidence="2 3">
    <name type="scientific">Streptomyces xanthophaeus</name>
    <dbReference type="NCBI Taxonomy" id="67385"/>
    <lineage>
        <taxon>Bacteria</taxon>
        <taxon>Bacillati</taxon>
        <taxon>Actinomycetota</taxon>
        <taxon>Actinomycetes</taxon>
        <taxon>Kitasatosporales</taxon>
        <taxon>Streptomycetaceae</taxon>
        <taxon>Streptomyces</taxon>
    </lineage>
</organism>
<keyword evidence="3" id="KW-1185">Reference proteome</keyword>
<dbReference type="AlphaFoldDB" id="A0A919GUG5"/>
<name>A0A919GUG5_9ACTN</name>
<dbReference type="EMBL" id="BNEE01000003">
    <property type="protein sequence ID" value="GHI83212.1"/>
    <property type="molecule type" value="Genomic_DNA"/>
</dbReference>
<feature type="compositionally biased region" description="Polar residues" evidence="1">
    <location>
        <begin position="11"/>
        <end position="21"/>
    </location>
</feature>
<feature type="compositionally biased region" description="Basic and acidic residues" evidence="1">
    <location>
        <begin position="22"/>
        <end position="37"/>
    </location>
</feature>